<dbReference type="InterPro" id="IPR003599">
    <property type="entry name" value="Ig_sub"/>
</dbReference>
<evidence type="ECO:0000313" key="5">
    <source>
        <dbReference type="Proteomes" id="UP001054945"/>
    </source>
</evidence>
<protein>
    <submittedName>
        <fullName evidence="4">Hemicentin-1</fullName>
    </submittedName>
</protein>
<dbReference type="InterPro" id="IPR050958">
    <property type="entry name" value="Cell_Adh-Cytoskel_Orgn"/>
</dbReference>
<proteinExistence type="predicted"/>
<dbReference type="InterPro" id="IPR007110">
    <property type="entry name" value="Ig-like_dom"/>
</dbReference>
<dbReference type="SUPFAM" id="SSF48726">
    <property type="entry name" value="Immunoglobulin"/>
    <property type="match status" value="6"/>
</dbReference>
<dbReference type="Gene3D" id="2.60.40.10">
    <property type="entry name" value="Immunoglobulins"/>
    <property type="match status" value="6"/>
</dbReference>
<keyword evidence="1" id="KW-1015">Disulfide bond</keyword>
<keyword evidence="5" id="KW-1185">Reference proteome</keyword>
<dbReference type="GO" id="GO:0008046">
    <property type="term" value="F:axon guidance receptor activity"/>
    <property type="evidence" value="ECO:0007669"/>
    <property type="project" value="TreeGrafter"/>
</dbReference>
<dbReference type="Pfam" id="PF13927">
    <property type="entry name" value="Ig_3"/>
    <property type="match status" value="3"/>
</dbReference>
<reference evidence="4 5" key="1">
    <citation type="submission" date="2021-06" db="EMBL/GenBank/DDBJ databases">
        <title>Caerostris extrusa draft genome.</title>
        <authorList>
            <person name="Kono N."/>
            <person name="Arakawa K."/>
        </authorList>
    </citation>
    <scope>NUCLEOTIDE SEQUENCE [LARGE SCALE GENOMIC DNA]</scope>
</reference>
<dbReference type="GO" id="GO:0030424">
    <property type="term" value="C:axon"/>
    <property type="evidence" value="ECO:0007669"/>
    <property type="project" value="TreeGrafter"/>
</dbReference>
<name>A0AAV4WWP7_CAEEX</name>
<dbReference type="GO" id="GO:0007156">
    <property type="term" value="P:homophilic cell adhesion via plasma membrane adhesion molecules"/>
    <property type="evidence" value="ECO:0007669"/>
    <property type="project" value="TreeGrafter"/>
</dbReference>
<dbReference type="InterPro" id="IPR013098">
    <property type="entry name" value="Ig_I-set"/>
</dbReference>
<dbReference type="GO" id="GO:0050808">
    <property type="term" value="P:synapse organization"/>
    <property type="evidence" value="ECO:0007669"/>
    <property type="project" value="TreeGrafter"/>
</dbReference>
<organism evidence="4 5">
    <name type="scientific">Caerostris extrusa</name>
    <name type="common">Bark spider</name>
    <name type="synonym">Caerostris bankana</name>
    <dbReference type="NCBI Taxonomy" id="172846"/>
    <lineage>
        <taxon>Eukaryota</taxon>
        <taxon>Metazoa</taxon>
        <taxon>Ecdysozoa</taxon>
        <taxon>Arthropoda</taxon>
        <taxon>Chelicerata</taxon>
        <taxon>Arachnida</taxon>
        <taxon>Araneae</taxon>
        <taxon>Araneomorphae</taxon>
        <taxon>Entelegynae</taxon>
        <taxon>Araneoidea</taxon>
        <taxon>Araneidae</taxon>
        <taxon>Caerostris</taxon>
    </lineage>
</organism>
<feature type="domain" description="Ig-like" evidence="3">
    <location>
        <begin position="254"/>
        <end position="317"/>
    </location>
</feature>
<dbReference type="FunFam" id="2.60.40.10:FF:000032">
    <property type="entry name" value="palladin isoform X1"/>
    <property type="match status" value="1"/>
</dbReference>
<dbReference type="SMART" id="SM00409">
    <property type="entry name" value="IG"/>
    <property type="match status" value="6"/>
</dbReference>
<dbReference type="PROSITE" id="PS50835">
    <property type="entry name" value="IG_LIKE"/>
    <property type="match status" value="6"/>
</dbReference>
<sequence length="664" mass="72517">MSLLPSNGSEPYMIKLPQHGLKNQSIPWCKKRDSLTIDCTVSGVPSPTIRWKSGETSTDSISTDSSAAIRMTSSGSLVINKVEANMKGIYTCEADNGFGKPLLKSISISVRATHSQEFQERKGFLLLRLIDDLPKRNGPFSTFNFSMHDACVSWKRQTSYSSAIYFPPGLKEGERGSATCTIKSGEKPFEFQWMKDGEIVGESSNIRIQSVLDTSLLVIEAVTSESSGNYTCIVQNSYGSDRFIAALTVTAPPTWLKEPSDTLAQEGDSLTVEWDGRSDEISSDTSASIRVTTSGSLVINKVEANMKGIYTCEVDNGFGKPLLKIHFNICTDPPKVASFQFPSGLKEGEQGSVTCTVRSGDRPIEFQWLKDDKEMMESSTVKIQSPGDYSILLIQSVIPESSGNYTCIVKNAYGSDRYTATLTVSAPPVWLTQPSDILAQEGDGISMKCSADGEPKPSIKWFRGTEKVVIGEDSTLGINISPTGTLIIAKVEYSMQGTYTCVADNGLGKPLSQTVKFVNAPVVASFMFPSALKEGERECYLYYKVRRPASGVQLEERWKGFNGLLYCVHTISEGFFDFTPPQWLKEPMDSVTQEGENLIVECEASGVPLPTIKWESGTQKGIVSKDLTSNIHVSESGSLIIGKVEASMQGPFTSVKPTTDLEIL</sequence>
<keyword evidence="2" id="KW-0393">Immunoglobulin domain</keyword>
<dbReference type="PANTHER" id="PTHR45080">
    <property type="entry name" value="CONTACTIN 5"/>
    <property type="match status" value="1"/>
</dbReference>
<dbReference type="InterPro" id="IPR013783">
    <property type="entry name" value="Ig-like_fold"/>
</dbReference>
<dbReference type="InterPro" id="IPR003598">
    <property type="entry name" value="Ig_sub2"/>
</dbReference>
<feature type="domain" description="Ig-like" evidence="3">
    <location>
        <begin position="581"/>
        <end position="653"/>
    </location>
</feature>
<feature type="domain" description="Ig-like" evidence="3">
    <location>
        <begin position="172"/>
        <end position="250"/>
    </location>
</feature>
<dbReference type="Pfam" id="PF07679">
    <property type="entry name" value="I-set"/>
    <property type="match status" value="3"/>
</dbReference>
<dbReference type="AlphaFoldDB" id="A0AAV4WWP7"/>
<dbReference type="EMBL" id="BPLR01016783">
    <property type="protein sequence ID" value="GIY86360.1"/>
    <property type="molecule type" value="Genomic_DNA"/>
</dbReference>
<dbReference type="FunFam" id="2.60.40.10:FF:000333">
    <property type="entry name" value="Down syndrome cell adhesion molecule"/>
    <property type="match status" value="2"/>
</dbReference>
<feature type="domain" description="Ig-like" evidence="3">
    <location>
        <begin position="427"/>
        <end position="519"/>
    </location>
</feature>
<dbReference type="SMART" id="SM00408">
    <property type="entry name" value="IGc2"/>
    <property type="match status" value="5"/>
</dbReference>
<dbReference type="InterPro" id="IPR036179">
    <property type="entry name" value="Ig-like_dom_sf"/>
</dbReference>
<evidence type="ECO:0000256" key="2">
    <source>
        <dbReference type="ARBA" id="ARBA00023319"/>
    </source>
</evidence>
<evidence type="ECO:0000256" key="1">
    <source>
        <dbReference type="ARBA" id="ARBA00023157"/>
    </source>
</evidence>
<feature type="domain" description="Ig-like" evidence="3">
    <location>
        <begin position="334"/>
        <end position="425"/>
    </location>
</feature>
<feature type="domain" description="Ig-like" evidence="3">
    <location>
        <begin position="11"/>
        <end position="109"/>
    </location>
</feature>
<dbReference type="GO" id="GO:0043025">
    <property type="term" value="C:neuronal cell body"/>
    <property type="evidence" value="ECO:0007669"/>
    <property type="project" value="TreeGrafter"/>
</dbReference>
<dbReference type="PANTHER" id="PTHR45080:SF34">
    <property type="entry name" value="MYOSIN LIGHT CHAIN KINASE, SMOOTH MUSCLE-LIKE"/>
    <property type="match status" value="1"/>
</dbReference>
<comment type="caution">
    <text evidence="4">The sequence shown here is derived from an EMBL/GenBank/DDBJ whole genome shotgun (WGS) entry which is preliminary data.</text>
</comment>
<evidence type="ECO:0000313" key="4">
    <source>
        <dbReference type="EMBL" id="GIY86360.1"/>
    </source>
</evidence>
<gene>
    <name evidence="4" type="primary">HMCN1</name>
    <name evidence="4" type="ORF">CEXT_665541</name>
</gene>
<accession>A0AAV4WWP7</accession>
<evidence type="ECO:0000259" key="3">
    <source>
        <dbReference type="PROSITE" id="PS50835"/>
    </source>
</evidence>
<dbReference type="GO" id="GO:0005886">
    <property type="term" value="C:plasma membrane"/>
    <property type="evidence" value="ECO:0007669"/>
    <property type="project" value="TreeGrafter"/>
</dbReference>
<dbReference type="Proteomes" id="UP001054945">
    <property type="component" value="Unassembled WGS sequence"/>
</dbReference>